<organism evidence="1">
    <name type="scientific">Salmonella enterica</name>
    <name type="common">Salmonella choleraesuis</name>
    <dbReference type="NCBI Taxonomy" id="28901"/>
    <lineage>
        <taxon>Bacteria</taxon>
        <taxon>Pseudomonadati</taxon>
        <taxon>Pseudomonadota</taxon>
        <taxon>Gammaproteobacteria</taxon>
        <taxon>Enterobacterales</taxon>
        <taxon>Enterobacteriaceae</taxon>
        <taxon>Salmonella</taxon>
    </lineage>
</organism>
<reference evidence="1" key="1">
    <citation type="journal article" date="2018" name="Genome Biol.">
        <title>SKESA: strategic k-mer extension for scrupulous assemblies.</title>
        <authorList>
            <person name="Souvorov A."/>
            <person name="Agarwala R."/>
            <person name="Lipman D.J."/>
        </authorList>
    </citation>
    <scope>NUCLEOTIDE SEQUENCE</scope>
    <source>
        <strain evidence="1">MA.CK_05/00002290</strain>
    </source>
</reference>
<name>A0A765BVY4_SALER</name>
<dbReference type="Pfam" id="PF25212">
    <property type="entry name" value="HVO_A0114"/>
    <property type="match status" value="1"/>
</dbReference>
<evidence type="ECO:0000313" key="1">
    <source>
        <dbReference type="EMBL" id="HAG5378532.1"/>
    </source>
</evidence>
<comment type="caution">
    <text evidence="1">The sequence shown here is derived from an EMBL/GenBank/DDBJ whole genome shotgun (WGS) entry which is preliminary data.</text>
</comment>
<dbReference type="InterPro" id="IPR036390">
    <property type="entry name" value="WH_DNA-bd_sf"/>
</dbReference>
<dbReference type="SUPFAM" id="SSF46785">
    <property type="entry name" value="Winged helix' DNA-binding domain"/>
    <property type="match status" value="1"/>
</dbReference>
<proteinExistence type="predicted"/>
<reference evidence="1" key="2">
    <citation type="submission" date="2020-02" db="EMBL/GenBank/DDBJ databases">
        <authorList>
            <consortium name="NCBI Pathogen Detection Project"/>
        </authorList>
    </citation>
    <scope>NUCLEOTIDE SEQUENCE</scope>
    <source>
        <strain evidence="1">MA.CK_05/00002290</strain>
    </source>
</reference>
<dbReference type="InterPro" id="IPR036388">
    <property type="entry name" value="WH-like_DNA-bd_sf"/>
</dbReference>
<gene>
    <name evidence="1" type="ORF">G8P63_004853</name>
</gene>
<dbReference type="EMBL" id="DAAYQX010000021">
    <property type="protein sequence ID" value="HAG5378532.1"/>
    <property type="molecule type" value="Genomic_DNA"/>
</dbReference>
<dbReference type="InterPro" id="IPR011991">
    <property type="entry name" value="ArsR-like_HTH"/>
</dbReference>
<dbReference type="Gene3D" id="1.10.10.10">
    <property type="entry name" value="Winged helix-like DNA-binding domain superfamily/Winged helix DNA-binding domain"/>
    <property type="match status" value="1"/>
</dbReference>
<accession>A0A765BVY4</accession>
<dbReference type="AlphaFoldDB" id="A0A765BVY4"/>
<dbReference type="GO" id="GO:0006355">
    <property type="term" value="P:regulation of DNA-templated transcription"/>
    <property type="evidence" value="ECO:0007669"/>
    <property type="project" value="UniProtKB-ARBA"/>
</dbReference>
<sequence length="117" mass="12697">MTAVTIRVASLNEVRRNAIAAMQGDKSTRGEFVTFLSFGDLHSTLTPKRMDILNAMTGEGELTFREVASRVGRDVKAVHTDVTALIKCGIVERGDSGVIFPHDGMHFDFLLGHGHAA</sequence>
<protein>
    <submittedName>
        <fullName evidence="1">Winged helix-turn-helix transcriptional regulator</fullName>
    </submittedName>
</protein>
<dbReference type="CDD" id="cd00090">
    <property type="entry name" value="HTH_ARSR"/>
    <property type="match status" value="1"/>
</dbReference>